<feature type="chain" id="PRO_5013339637" evidence="1">
    <location>
        <begin position="18"/>
        <end position="343"/>
    </location>
</feature>
<name>A0A1Q9AEW2_9HYPH</name>
<dbReference type="AlphaFoldDB" id="A0A1Q9AEW2"/>
<dbReference type="Pfam" id="PF09084">
    <property type="entry name" value="NMT1"/>
    <property type="match status" value="1"/>
</dbReference>
<evidence type="ECO:0000259" key="2">
    <source>
        <dbReference type="Pfam" id="PF09084"/>
    </source>
</evidence>
<comment type="caution">
    <text evidence="3">The sequence shown here is derived from an EMBL/GenBank/DDBJ whole genome shotgun (WGS) entry which is preliminary data.</text>
</comment>
<dbReference type="GO" id="GO:0009228">
    <property type="term" value="P:thiamine biosynthetic process"/>
    <property type="evidence" value="ECO:0007669"/>
    <property type="project" value="InterPro"/>
</dbReference>
<evidence type="ECO:0000313" key="3">
    <source>
        <dbReference type="EMBL" id="OLP53500.1"/>
    </source>
</evidence>
<evidence type="ECO:0000313" key="4">
    <source>
        <dbReference type="Proteomes" id="UP000186143"/>
    </source>
</evidence>
<feature type="signal peptide" evidence="1">
    <location>
        <begin position="1"/>
        <end position="17"/>
    </location>
</feature>
<dbReference type="SUPFAM" id="SSF53850">
    <property type="entry name" value="Periplasmic binding protein-like II"/>
    <property type="match status" value="1"/>
</dbReference>
<keyword evidence="1" id="KW-0732">Signal</keyword>
<feature type="domain" description="SsuA/THI5-like" evidence="2">
    <location>
        <begin position="52"/>
        <end position="251"/>
    </location>
</feature>
<gene>
    <name evidence="3" type="ORF">BJF92_01360</name>
</gene>
<dbReference type="PANTHER" id="PTHR31528">
    <property type="entry name" value="4-AMINO-5-HYDROXYMETHYL-2-METHYLPYRIMIDINE PHOSPHATE SYNTHASE THI11-RELATED"/>
    <property type="match status" value="1"/>
</dbReference>
<sequence length="343" mass="35875">MTALAAWLGLSALPAAAQDAVSPERCARNKAAGTITFLTSFAYAASAGILDVVAARDLGYFKALCLDVALEPGSTNTQLVSAGTAQMAGLGGASDVLVAVDHGADLVGVATYGNVGAIELLTMADSDIKTLKDFAGKTVGYKGAIPPQFLAMFLDAGLAGDAVNWVSVGYDPIILPNGNVDGLAAYKSNEPKALAAKGYKIREWDPDAFGVHSTFNTLVANRRFAEANQTAVEDFLRATFKAFAWINESPANLDKALAAAAALSTSGYDLETSKVRWGVEMDLIAKSLPKGMAVGQQSIAQWTPEAETLARFKLIGTPDIARAQDNRYIDAVVKDGAVVWPAP</sequence>
<dbReference type="Gene3D" id="3.40.190.10">
    <property type="entry name" value="Periplasmic binding protein-like II"/>
    <property type="match status" value="2"/>
</dbReference>
<dbReference type="InterPro" id="IPR027939">
    <property type="entry name" value="NMT1/THI5"/>
</dbReference>
<organism evidence="3 4">
    <name type="scientific">Xaviernesmea rhizosphaerae</name>
    <dbReference type="NCBI Taxonomy" id="1672749"/>
    <lineage>
        <taxon>Bacteria</taxon>
        <taxon>Pseudomonadati</taxon>
        <taxon>Pseudomonadota</taxon>
        <taxon>Alphaproteobacteria</taxon>
        <taxon>Hyphomicrobiales</taxon>
        <taxon>Rhizobiaceae</taxon>
        <taxon>Rhizobium/Agrobacterium group</taxon>
        <taxon>Xaviernesmea</taxon>
    </lineage>
</organism>
<evidence type="ECO:0000256" key="1">
    <source>
        <dbReference type="SAM" id="SignalP"/>
    </source>
</evidence>
<proteinExistence type="predicted"/>
<accession>A0A1Q9AEW2</accession>
<protein>
    <submittedName>
        <fullName evidence="3">Nitrate ABC transporter substrate-binding protein</fullName>
    </submittedName>
</protein>
<dbReference type="PANTHER" id="PTHR31528:SF3">
    <property type="entry name" value="THIAMINE BIOSYNTHESIS PROTEIN HI_0357-RELATED"/>
    <property type="match status" value="1"/>
</dbReference>
<dbReference type="STRING" id="1672749.BJF92_01360"/>
<dbReference type="EMBL" id="MKIO01000040">
    <property type="protein sequence ID" value="OLP53500.1"/>
    <property type="molecule type" value="Genomic_DNA"/>
</dbReference>
<dbReference type="InterPro" id="IPR015168">
    <property type="entry name" value="SsuA/THI5"/>
</dbReference>
<dbReference type="Proteomes" id="UP000186143">
    <property type="component" value="Unassembled WGS sequence"/>
</dbReference>
<reference evidence="3 4" key="1">
    <citation type="submission" date="2016-09" db="EMBL/GenBank/DDBJ databases">
        <title>Rhizobium sp. nov., a novel species isolated from the rice rhizosphere.</title>
        <authorList>
            <person name="Zhao J."/>
            <person name="Zhang X."/>
        </authorList>
    </citation>
    <scope>NUCLEOTIDE SEQUENCE [LARGE SCALE GENOMIC DNA]</scope>
    <source>
        <strain evidence="3 4">MH17</strain>
    </source>
</reference>